<feature type="transmembrane region" description="Helical" evidence="6">
    <location>
        <begin position="436"/>
        <end position="464"/>
    </location>
</feature>
<feature type="binding site" evidence="4">
    <location>
        <begin position="121"/>
        <end position="134"/>
    </location>
    <ligand>
        <name>acetyl-CoA</name>
        <dbReference type="ChEBI" id="CHEBI:57288"/>
    </ligand>
</feature>
<accession>A0A8C3CA35</accession>
<evidence type="ECO:0000313" key="8">
    <source>
        <dbReference type="Ensembl" id="ENSCMMP00000018266.1"/>
    </source>
</evidence>
<dbReference type="GO" id="GO:0005925">
    <property type="term" value="C:focal adhesion"/>
    <property type="evidence" value="ECO:0007669"/>
    <property type="project" value="UniProtKB-SubCell"/>
</dbReference>
<dbReference type="PANTHER" id="PTHR12327">
    <property type="entry name" value="ALPHA-TUBULIN N-ACETYLTRANSFERASE 1"/>
    <property type="match status" value="1"/>
</dbReference>
<dbReference type="InterPro" id="IPR038746">
    <property type="entry name" value="Atat"/>
</dbReference>
<dbReference type="PANTHER" id="PTHR12327:SF0">
    <property type="entry name" value="ALPHA-TUBULIN N-ACETYLTRANSFERASE 1"/>
    <property type="match status" value="1"/>
</dbReference>
<dbReference type="Gene3D" id="6.20.370.120">
    <property type="match status" value="1"/>
</dbReference>
<sequence length="506" mass="55795">MEFPFDVVAVLGERVSVVDQHLRPAGRRGPAHRGDLEQQLRTVIDELGKASAKAQGLPAPVTSAARMESNRHVLYILRDAEGRGSSKAAVIGFLKVGYKKLFLLDHSGAHNEAEPLCVLDFYVHESLQRHGYGRELFQHMLKSERMEPWRLAVDRPSEKLLAFLRKHYGLCHPIPQPPSAAHPKNARRRRSNPTPYRSATVRRGTLGGGGQKNPTHDPITGPGGGFPVPTPPPHYFMGPPRSFKGRSGAPLALQPDSGACGGVPGTGQPPPLPGRAGSAAPYGDGRRRPHKDPQRGGRGRAAAPRQASFGGVLLGFGVSYWVWGAFYRVLGWLYRVWGFLYRVFGSLVGFWGLSLGFSVCFIGFWGLLLGVSVFFLEFLGLSLVFFGSLIGFWGLSLGFYWALGSSIGFSVFIIGLWSLLWDFFIGFWVLLDLGLFYWALGFSVVFWGLLLGFGLFLLGVWSSFIGLGVFLLGRGAFLLGFGVFYWGFWLFYWVWGLFIGVFGPFC</sequence>
<feature type="binding site" evidence="4">
    <location>
        <begin position="157"/>
        <end position="166"/>
    </location>
    <ligand>
        <name>acetyl-CoA</name>
        <dbReference type="ChEBI" id="CHEBI:57288"/>
    </ligand>
</feature>
<dbReference type="GO" id="GO:0005874">
    <property type="term" value="C:microtubule"/>
    <property type="evidence" value="ECO:0007669"/>
    <property type="project" value="InterPro"/>
</dbReference>
<comment type="subcellular location">
    <subcellularLocation>
        <location evidence="4">Cytoplasm</location>
    </subcellularLocation>
    <subcellularLocation>
        <location evidence="4">Membrane</location>
        <location evidence="4">Clathrin-coated pit</location>
    </subcellularLocation>
    <subcellularLocation>
        <location evidence="4">Cell junction</location>
        <location evidence="4">Focal adhesion</location>
    </subcellularLocation>
    <subcellularLocation>
        <location evidence="4">Cell projection</location>
        <location evidence="4">Axon</location>
    </subcellularLocation>
    <subcellularLocation>
        <location evidence="4">Cytoplasm</location>
        <location evidence="4">Cytoskeleton</location>
    </subcellularLocation>
    <subcellularLocation>
        <location evidence="4">Cytoplasm</location>
        <location evidence="4">Cytoskeleton</location>
        <location evidence="4">Spindle</location>
    </subcellularLocation>
</comment>
<proteinExistence type="inferred from homology"/>
<keyword evidence="9" id="KW-1185">Reference proteome</keyword>
<feature type="transmembrane region" description="Helical" evidence="6">
    <location>
        <begin position="373"/>
        <end position="395"/>
    </location>
</feature>
<dbReference type="GO" id="GO:0019799">
    <property type="term" value="F:tubulin N-acetyltransferase activity"/>
    <property type="evidence" value="ECO:0007669"/>
    <property type="project" value="UniProtKB-UniRule"/>
</dbReference>
<dbReference type="InterPro" id="IPR007965">
    <property type="entry name" value="GNAT_ATAT"/>
</dbReference>
<evidence type="ECO:0000256" key="5">
    <source>
        <dbReference type="SAM" id="MobiDB-lite"/>
    </source>
</evidence>
<dbReference type="Gene3D" id="3.40.630.30">
    <property type="match status" value="1"/>
</dbReference>
<dbReference type="Pfam" id="PF05301">
    <property type="entry name" value="Acetyltransf_16"/>
    <property type="match status" value="1"/>
</dbReference>
<feature type="transmembrane region" description="Helical" evidence="6">
    <location>
        <begin position="307"/>
        <end position="327"/>
    </location>
</feature>
<organism evidence="8 9">
    <name type="scientific">Cairina moschata</name>
    <name type="common">Muscovy duck</name>
    <dbReference type="NCBI Taxonomy" id="8855"/>
    <lineage>
        <taxon>Eukaryota</taxon>
        <taxon>Metazoa</taxon>
        <taxon>Chordata</taxon>
        <taxon>Craniata</taxon>
        <taxon>Vertebrata</taxon>
        <taxon>Euteleostomi</taxon>
        <taxon>Archelosauria</taxon>
        <taxon>Archosauria</taxon>
        <taxon>Dinosauria</taxon>
        <taxon>Saurischia</taxon>
        <taxon>Theropoda</taxon>
        <taxon>Coelurosauria</taxon>
        <taxon>Aves</taxon>
        <taxon>Neognathae</taxon>
        <taxon>Galloanserae</taxon>
        <taxon>Anseriformes</taxon>
        <taxon>Anatidae</taxon>
        <taxon>Anatinae</taxon>
        <taxon>Cairina</taxon>
    </lineage>
</organism>
<reference evidence="8" key="2">
    <citation type="submission" date="2025-09" db="UniProtKB">
        <authorList>
            <consortium name="Ensembl"/>
        </authorList>
    </citation>
    <scope>IDENTIFICATION</scope>
</reference>
<dbReference type="Proteomes" id="UP000694556">
    <property type="component" value="Unassembled WGS sequence"/>
</dbReference>
<reference evidence="8" key="1">
    <citation type="submission" date="2025-08" db="UniProtKB">
        <authorList>
            <consortium name="Ensembl"/>
        </authorList>
    </citation>
    <scope>IDENTIFICATION</scope>
</reference>
<evidence type="ECO:0000256" key="1">
    <source>
        <dbReference type="ARBA" id="ARBA00022679"/>
    </source>
</evidence>
<dbReference type="Ensembl" id="ENSCMMT00000020061.1">
    <property type="protein sequence ID" value="ENSCMMP00000018266.1"/>
    <property type="gene ID" value="ENSCMMG00000011575.1"/>
</dbReference>
<dbReference type="PROSITE" id="PS51730">
    <property type="entry name" value="GNAT_ATAT"/>
    <property type="match status" value="1"/>
</dbReference>
<dbReference type="GO" id="GO:0005737">
    <property type="term" value="C:cytoplasm"/>
    <property type="evidence" value="ECO:0007669"/>
    <property type="project" value="UniProtKB-SubCell"/>
</dbReference>
<keyword evidence="4" id="KW-0963">Cytoplasm</keyword>
<gene>
    <name evidence="4" type="primary">ATAT1</name>
    <name evidence="4" type="synonym">MEC17</name>
</gene>
<protein>
    <recommendedName>
        <fullName evidence="4">Alpha-tubulin N-acetyltransferase 1</fullName>
        <shortName evidence="4">Alpha-TAT</shortName>
        <shortName evidence="4">Alpha-TAT1</shortName>
        <shortName evidence="4">TAT</shortName>
        <ecNumber evidence="4">2.3.1.108</ecNumber>
    </recommendedName>
    <alternativeName>
        <fullName evidence="4">Acetyltransferase mec-17 homolog</fullName>
    </alternativeName>
</protein>
<evidence type="ECO:0000256" key="3">
    <source>
        <dbReference type="ARBA" id="ARBA00023315"/>
    </source>
</evidence>
<evidence type="ECO:0000259" key="7">
    <source>
        <dbReference type="PROSITE" id="PS51730"/>
    </source>
</evidence>
<keyword evidence="6" id="KW-1133">Transmembrane helix</keyword>
<comment type="similarity">
    <text evidence="4">Belongs to the acetyltransferase ATAT1 family.</text>
</comment>
<dbReference type="GO" id="GO:0070507">
    <property type="term" value="P:regulation of microtubule cytoskeleton organization"/>
    <property type="evidence" value="ECO:0007669"/>
    <property type="project" value="UniProtKB-UniRule"/>
</dbReference>
<dbReference type="FunFam" id="3.40.630.30:FF:000020">
    <property type="entry name" value="Alpha-tubulin N-acetyltransferase 1"/>
    <property type="match status" value="1"/>
</dbReference>
<feature type="site" description="Crucial for catalytic activity" evidence="4">
    <location>
        <position position="55"/>
    </location>
</feature>
<keyword evidence="4" id="KW-0965">Cell junction</keyword>
<evidence type="ECO:0000256" key="2">
    <source>
        <dbReference type="ARBA" id="ARBA00023176"/>
    </source>
</evidence>
<evidence type="ECO:0000256" key="4">
    <source>
        <dbReference type="HAMAP-Rule" id="MF_03130"/>
    </source>
</evidence>
<dbReference type="InterPro" id="IPR016181">
    <property type="entry name" value="Acyl_CoA_acyltransferase"/>
</dbReference>
<dbReference type="GO" id="GO:0030424">
    <property type="term" value="C:axon"/>
    <property type="evidence" value="ECO:0007669"/>
    <property type="project" value="UniProtKB-SubCell"/>
</dbReference>
<name>A0A8C3CA35_CAIMO</name>
<comment type="function">
    <text evidence="4">Specifically acetylates 'Lys-40' in alpha-tubulin on the lumenal side of microtubules. Promotes microtubule destabilization and accelerates microtubule dynamics; this activity may be independent of acetylation activity. Acetylates alpha-tubulin with a slow enzymatic rate, due to a catalytic site that is not optimized for acetyl transfer. Enters the microtubule through each end and diffuses quickly throughout the lumen of microtubules. Acetylates only long/old microtubules because of its slow acetylation rate since it does not have time to act on dynamically unstable microtubules before the enzyme is released. May be involved in neuron development.</text>
</comment>
<evidence type="ECO:0000256" key="6">
    <source>
        <dbReference type="SAM" id="Phobius"/>
    </source>
</evidence>
<dbReference type="GO" id="GO:0005819">
    <property type="term" value="C:spindle"/>
    <property type="evidence" value="ECO:0007669"/>
    <property type="project" value="UniProtKB-SubCell"/>
</dbReference>
<dbReference type="HAMAP" id="MF_03130">
    <property type="entry name" value="mec17"/>
    <property type="match status" value="1"/>
</dbReference>
<feature type="transmembrane region" description="Helical" evidence="6">
    <location>
        <begin position="407"/>
        <end position="430"/>
    </location>
</feature>
<dbReference type="AlphaFoldDB" id="A0A8C3CA35"/>
<feature type="region of interest" description="Disordered" evidence="5">
    <location>
        <begin position="174"/>
        <end position="303"/>
    </location>
</feature>
<feature type="transmembrane region" description="Helical" evidence="6">
    <location>
        <begin position="476"/>
        <end position="495"/>
    </location>
</feature>
<keyword evidence="4" id="KW-0966">Cell projection</keyword>
<keyword evidence="6" id="KW-0812">Transmembrane</keyword>
<keyword evidence="1 4" id="KW-0808">Transferase</keyword>
<keyword evidence="3 4" id="KW-0012">Acyltransferase</keyword>
<dbReference type="EC" id="2.3.1.108" evidence="4"/>
<dbReference type="GO" id="GO:0048666">
    <property type="term" value="P:neuron development"/>
    <property type="evidence" value="ECO:0007669"/>
    <property type="project" value="UniProtKB-UniRule"/>
</dbReference>
<keyword evidence="2 4" id="KW-0168">Coated pit</keyword>
<feature type="domain" description="N-acetyltransferase" evidence="7">
    <location>
        <begin position="1"/>
        <end position="187"/>
    </location>
</feature>
<dbReference type="SUPFAM" id="SSF55729">
    <property type="entry name" value="Acyl-CoA N-acyltransferases (Nat)"/>
    <property type="match status" value="1"/>
</dbReference>
<dbReference type="GO" id="GO:0005905">
    <property type="term" value="C:clathrin-coated pit"/>
    <property type="evidence" value="ECO:0007669"/>
    <property type="project" value="UniProtKB-SubCell"/>
</dbReference>
<feature type="transmembrane region" description="Helical" evidence="6">
    <location>
        <begin position="339"/>
        <end position="367"/>
    </location>
</feature>
<keyword evidence="4" id="KW-0206">Cytoskeleton</keyword>
<evidence type="ECO:0000313" key="9">
    <source>
        <dbReference type="Proteomes" id="UP000694556"/>
    </source>
</evidence>
<keyword evidence="4 6" id="KW-0472">Membrane</keyword>
<comment type="catalytic activity">
    <reaction evidence="4">
        <text>L-lysyl-[alpha-tubulin] + acetyl-CoA = N(6)-acetyl-L-lysyl-[alpha-tubulin] + CoA + H(+)</text>
        <dbReference type="Rhea" id="RHEA:15277"/>
        <dbReference type="Rhea" id="RHEA-COMP:11278"/>
        <dbReference type="Rhea" id="RHEA-COMP:11279"/>
        <dbReference type="ChEBI" id="CHEBI:15378"/>
        <dbReference type="ChEBI" id="CHEBI:29969"/>
        <dbReference type="ChEBI" id="CHEBI:57287"/>
        <dbReference type="ChEBI" id="CHEBI:57288"/>
        <dbReference type="ChEBI" id="CHEBI:61930"/>
        <dbReference type="EC" id="2.3.1.108"/>
    </reaction>
</comment>